<evidence type="ECO:0000313" key="1">
    <source>
        <dbReference type="EMBL" id="GAA5484422.1"/>
    </source>
</evidence>
<dbReference type="RefSeq" id="WP_353568519.1">
    <property type="nucleotide sequence ID" value="NZ_BAABRI010000025.1"/>
</dbReference>
<name>A0ABP9USL6_9BACT</name>
<reference evidence="1 2" key="1">
    <citation type="submission" date="2024-02" db="EMBL/GenBank/DDBJ databases">
        <title>Haloferula sargassicola NBRC 104335.</title>
        <authorList>
            <person name="Ichikawa N."/>
            <person name="Katano-Makiyama Y."/>
            <person name="Hidaka K."/>
        </authorList>
    </citation>
    <scope>NUCLEOTIDE SEQUENCE [LARGE SCALE GENOMIC DNA]</scope>
    <source>
        <strain evidence="1 2">NBRC 104335</strain>
    </source>
</reference>
<protein>
    <submittedName>
        <fullName evidence="1">Uncharacterized protein</fullName>
    </submittedName>
</protein>
<sequence length="190" mass="21197">MNVSSMFTQQDRAHSAEIEQCREQCFEYTISALQRAGLVNEIEVRKLEERFLLVPAESQPQDLLVLLAQMQGVEEERLGIETARLSHALASVIPSAPPMIPFAGKLMAPSAFYEAYTSIQELASTLRSPVIYAEDTDAIGTASLNPVAAMLMAEQIVSTVNKRYAIRPFVTAARLDYESWTFLNRKHFGL</sequence>
<comment type="caution">
    <text evidence="1">The sequence shown here is derived from an EMBL/GenBank/DDBJ whole genome shotgun (WGS) entry which is preliminary data.</text>
</comment>
<dbReference type="EMBL" id="BAABRI010000025">
    <property type="protein sequence ID" value="GAA5484422.1"/>
    <property type="molecule type" value="Genomic_DNA"/>
</dbReference>
<dbReference type="Proteomes" id="UP001476282">
    <property type="component" value="Unassembled WGS sequence"/>
</dbReference>
<evidence type="ECO:0000313" key="2">
    <source>
        <dbReference type="Proteomes" id="UP001476282"/>
    </source>
</evidence>
<proteinExistence type="predicted"/>
<organism evidence="1 2">
    <name type="scientific">Haloferula sargassicola</name>
    <dbReference type="NCBI Taxonomy" id="490096"/>
    <lineage>
        <taxon>Bacteria</taxon>
        <taxon>Pseudomonadati</taxon>
        <taxon>Verrucomicrobiota</taxon>
        <taxon>Verrucomicrobiia</taxon>
        <taxon>Verrucomicrobiales</taxon>
        <taxon>Verrucomicrobiaceae</taxon>
        <taxon>Haloferula</taxon>
    </lineage>
</organism>
<gene>
    <name evidence="1" type="ORF">Hsar01_03666</name>
</gene>
<keyword evidence="2" id="KW-1185">Reference proteome</keyword>
<accession>A0ABP9USL6</accession>